<protein>
    <submittedName>
        <fullName evidence="2">Transposase</fullName>
    </submittedName>
</protein>
<gene>
    <name evidence="2" type="ORF">AWH48_02820</name>
</gene>
<comment type="caution">
    <text evidence="2">The sequence shown here is derived from an EMBL/GenBank/DDBJ whole genome shotgun (WGS) entry which is preliminary data.</text>
</comment>
<accession>A0A177KY78</accession>
<evidence type="ECO:0000313" key="2">
    <source>
        <dbReference type="EMBL" id="OAH57955.1"/>
    </source>
</evidence>
<dbReference type="InterPro" id="IPR011856">
    <property type="entry name" value="tRNA_endonuc-like_dom_sf"/>
</dbReference>
<dbReference type="OrthoDB" id="5291587at2"/>
<feature type="domain" description="TnsA endonuclease N-terminal" evidence="1">
    <location>
        <begin position="73"/>
        <end position="142"/>
    </location>
</feature>
<sequence length="143" mass="16915">MSKRTNGWKEEKIARYYAEGRGKGELASYKPWLTIQNVPSSGRVHRFKGWKTNRIYHFLSDLERDYCYLLDWSEDVIDIREQFPLDQEKTIQIAEDKQINHSVDPTTRTPIVMTTDFLMTVRRDNEIKYLARTVKPSGELNDN</sequence>
<dbReference type="RefSeq" id="WP_063974787.1">
    <property type="nucleotide sequence ID" value="NZ_LQWZ01000012.1"/>
</dbReference>
<proteinExistence type="predicted"/>
<dbReference type="EMBL" id="LQWZ01000012">
    <property type="protein sequence ID" value="OAH57955.1"/>
    <property type="molecule type" value="Genomic_DNA"/>
</dbReference>
<evidence type="ECO:0000313" key="3">
    <source>
        <dbReference type="Proteomes" id="UP000077271"/>
    </source>
</evidence>
<dbReference type="InterPro" id="IPR014833">
    <property type="entry name" value="TnsA_N"/>
</dbReference>
<evidence type="ECO:0000259" key="1">
    <source>
        <dbReference type="Pfam" id="PF08722"/>
    </source>
</evidence>
<dbReference type="InterPro" id="IPR011335">
    <property type="entry name" value="Restrct_endonuc-II-like"/>
</dbReference>
<organism evidence="2 3">
    <name type="scientific">Domibacillus aminovorans</name>
    <dbReference type="NCBI Taxonomy" id="29332"/>
    <lineage>
        <taxon>Bacteria</taxon>
        <taxon>Bacillati</taxon>
        <taxon>Bacillota</taxon>
        <taxon>Bacilli</taxon>
        <taxon>Bacillales</taxon>
        <taxon>Bacillaceae</taxon>
        <taxon>Domibacillus</taxon>
    </lineage>
</organism>
<dbReference type="AlphaFoldDB" id="A0A177KY78"/>
<dbReference type="GO" id="GO:0003676">
    <property type="term" value="F:nucleic acid binding"/>
    <property type="evidence" value="ECO:0007669"/>
    <property type="project" value="InterPro"/>
</dbReference>
<dbReference type="CDD" id="cd22362">
    <property type="entry name" value="TnsA_endonuclease-like"/>
    <property type="match status" value="1"/>
</dbReference>
<dbReference type="Gene3D" id="3.40.1350.10">
    <property type="match status" value="1"/>
</dbReference>
<reference evidence="2 3" key="1">
    <citation type="submission" date="2016-01" db="EMBL/GenBank/DDBJ databases">
        <title>Investigation of taxonomic status of Bacillus aminovorans.</title>
        <authorList>
            <person name="Verma A."/>
            <person name="Pal Y."/>
            <person name="Krishnamurthi S."/>
        </authorList>
    </citation>
    <scope>NUCLEOTIDE SEQUENCE [LARGE SCALE GENOMIC DNA]</scope>
    <source>
        <strain evidence="2 3">DSM 4337</strain>
    </source>
</reference>
<name>A0A177KY78_9BACI</name>
<dbReference type="SUPFAM" id="SSF52980">
    <property type="entry name" value="Restriction endonuclease-like"/>
    <property type="match status" value="1"/>
</dbReference>
<dbReference type="Pfam" id="PF08722">
    <property type="entry name" value="Tn7_TnsA-like_N"/>
    <property type="match status" value="1"/>
</dbReference>
<dbReference type="Proteomes" id="UP000077271">
    <property type="component" value="Unassembled WGS sequence"/>
</dbReference>